<dbReference type="RefSeq" id="WP_066581133.1">
    <property type="nucleotide sequence ID" value="NZ_CP018820.1"/>
</dbReference>
<dbReference type="Proteomes" id="UP000185161">
    <property type="component" value="Chromosome"/>
</dbReference>
<sequence>MKQILYASVSAHPGEQPVDVIAILEESRHNNALDGITGLLWTDGHRFLQVIEGGEEAVDACYARIRADTRHRAIVTIVERTVDRREFGYWAMAHKTAETLADVHDQRVRRMMANAAEEIRAPFLELVSAREAA</sequence>
<dbReference type="SMART" id="SM01034">
    <property type="entry name" value="BLUF"/>
    <property type="match status" value="1"/>
</dbReference>
<proteinExistence type="predicted"/>
<dbReference type="InterPro" id="IPR036046">
    <property type="entry name" value="Acylphosphatase-like_dom_sf"/>
</dbReference>
<dbReference type="SUPFAM" id="SSF54975">
    <property type="entry name" value="Acylphosphatase/BLUF domain-like"/>
    <property type="match status" value="1"/>
</dbReference>
<keyword evidence="5" id="KW-1185">Reference proteome</keyword>
<reference evidence="5" key="2">
    <citation type="submission" date="2016-12" db="EMBL/GenBank/DDBJ databases">
        <title>Whole genome sequencing of Sphingomonas sp. ABOJV.</title>
        <authorList>
            <person name="Conlan S."/>
            <person name="Thomas P.J."/>
            <person name="Mullikin J."/>
            <person name="Palmore T.N."/>
            <person name="Frank K.M."/>
            <person name="Segre J.A."/>
        </authorList>
    </citation>
    <scope>NUCLEOTIDE SEQUENCE [LARGE SCALE GENOMIC DNA]</scope>
    <source>
        <strain evidence="5">ABOJV</strain>
    </source>
</reference>
<evidence type="ECO:0000259" key="1">
    <source>
        <dbReference type="PROSITE" id="PS50925"/>
    </source>
</evidence>
<dbReference type="Pfam" id="PF04940">
    <property type="entry name" value="BLUF"/>
    <property type="match status" value="1"/>
</dbReference>
<dbReference type="EMBL" id="CP018820">
    <property type="protein sequence ID" value="APR53765.1"/>
    <property type="molecule type" value="Genomic_DNA"/>
</dbReference>
<dbReference type="Proteomes" id="UP000287746">
    <property type="component" value="Unassembled WGS sequence"/>
</dbReference>
<organism evidence="2 5">
    <name type="scientific">Sphingomonas koreensis</name>
    <dbReference type="NCBI Taxonomy" id="93064"/>
    <lineage>
        <taxon>Bacteria</taxon>
        <taxon>Pseudomonadati</taxon>
        <taxon>Pseudomonadota</taxon>
        <taxon>Alphaproteobacteria</taxon>
        <taxon>Sphingomonadales</taxon>
        <taxon>Sphingomonadaceae</taxon>
        <taxon>Sphingomonas</taxon>
    </lineage>
</organism>
<dbReference type="OrthoDB" id="196105at2"/>
<dbReference type="EMBL" id="QQWO01000003">
    <property type="protein sequence ID" value="RSV06221.1"/>
    <property type="molecule type" value="Genomic_DNA"/>
</dbReference>
<dbReference type="KEGG" id="skr:BRX40_16270"/>
<evidence type="ECO:0000313" key="5">
    <source>
        <dbReference type="Proteomes" id="UP000185161"/>
    </source>
</evidence>
<dbReference type="PROSITE" id="PS50925">
    <property type="entry name" value="BLUF"/>
    <property type="match status" value="1"/>
</dbReference>
<dbReference type="Proteomes" id="UP000286681">
    <property type="component" value="Unassembled WGS sequence"/>
</dbReference>
<accession>A0A1L6JCX2</accession>
<gene>
    <name evidence="2" type="ORF">BRX40_16270</name>
    <name evidence="3" type="ORF">CA257_04740</name>
    <name evidence="4" type="ORF">DAH66_09115</name>
</gene>
<evidence type="ECO:0000313" key="3">
    <source>
        <dbReference type="EMBL" id="RSV06221.1"/>
    </source>
</evidence>
<evidence type="ECO:0000313" key="6">
    <source>
        <dbReference type="Proteomes" id="UP000286681"/>
    </source>
</evidence>
<dbReference type="GO" id="GO:0071949">
    <property type="term" value="F:FAD binding"/>
    <property type="evidence" value="ECO:0007669"/>
    <property type="project" value="InterPro"/>
</dbReference>
<dbReference type="Gene3D" id="3.30.70.100">
    <property type="match status" value="1"/>
</dbReference>
<dbReference type="AlphaFoldDB" id="A0A1L6JCX2"/>
<evidence type="ECO:0000313" key="4">
    <source>
        <dbReference type="EMBL" id="RSY87005.1"/>
    </source>
</evidence>
<evidence type="ECO:0000313" key="2">
    <source>
        <dbReference type="EMBL" id="APR53765.1"/>
    </source>
</evidence>
<feature type="domain" description="BLUF" evidence="1">
    <location>
        <begin position="1"/>
        <end position="93"/>
    </location>
</feature>
<protein>
    <submittedName>
        <fullName evidence="3">Activator of photopigment and puc with BLUF domain protein</fullName>
    </submittedName>
</protein>
<reference evidence="6 7" key="3">
    <citation type="submission" date="2018-07" db="EMBL/GenBank/DDBJ databases">
        <title>Genomic and Epidemiologic Investigation of an Indolent Hospital Outbreak.</title>
        <authorList>
            <person name="Johnson R.C."/>
            <person name="Deming C."/>
            <person name="Conlan S."/>
            <person name="Zellmer C.J."/>
            <person name="Michelin A.V."/>
            <person name="Lee-Lin S."/>
            <person name="Thomas P.J."/>
            <person name="Park M."/>
            <person name="Weingarten R.A."/>
            <person name="Less J."/>
            <person name="Dekker J.P."/>
            <person name="Frank K.M."/>
            <person name="Musser K.A."/>
            <person name="Mcquiston J.R."/>
            <person name="Henderson D.K."/>
            <person name="Lau A.F."/>
            <person name="Palmore T.N."/>
            <person name="Segre J.A."/>
        </authorList>
    </citation>
    <scope>NUCLEOTIDE SEQUENCE [LARGE SCALE GENOMIC DNA]</scope>
    <source>
        <strain evidence="4 7">SK-CDC1_0717</strain>
        <strain evidence="3 6">SK-NIH.Env10_0317</strain>
    </source>
</reference>
<dbReference type="EMBL" id="QQYZ01000006">
    <property type="protein sequence ID" value="RSY87005.1"/>
    <property type="molecule type" value="Genomic_DNA"/>
</dbReference>
<dbReference type="InterPro" id="IPR007024">
    <property type="entry name" value="BLUF_domain"/>
</dbReference>
<name>A0A1L6JCX2_9SPHN</name>
<evidence type="ECO:0000313" key="7">
    <source>
        <dbReference type="Proteomes" id="UP000287746"/>
    </source>
</evidence>
<reference evidence="2" key="1">
    <citation type="submission" date="2016-12" db="EMBL/GenBank/DDBJ databases">
        <title>Whole genome sequencing of Sphingomonas koreensis.</title>
        <authorList>
            <person name="Conlan S."/>
            <person name="Thomas P.J."/>
            <person name="Mullikin J."/>
            <person name="Palmore T.N."/>
            <person name="Frank K.M."/>
            <person name="Segre J.A."/>
        </authorList>
    </citation>
    <scope>NUCLEOTIDE SEQUENCE</scope>
    <source>
        <strain evidence="2">ABOJV</strain>
    </source>
</reference>
<dbReference type="GO" id="GO:0009882">
    <property type="term" value="F:blue light photoreceptor activity"/>
    <property type="evidence" value="ECO:0007669"/>
    <property type="project" value="InterPro"/>
</dbReference>
<dbReference type="GeneID" id="44134118"/>